<name>A0AAE0XW13_9GAST</name>
<organism evidence="2 3">
    <name type="scientific">Elysia crispata</name>
    <name type="common">lettuce slug</name>
    <dbReference type="NCBI Taxonomy" id="231223"/>
    <lineage>
        <taxon>Eukaryota</taxon>
        <taxon>Metazoa</taxon>
        <taxon>Spiralia</taxon>
        <taxon>Lophotrochozoa</taxon>
        <taxon>Mollusca</taxon>
        <taxon>Gastropoda</taxon>
        <taxon>Heterobranchia</taxon>
        <taxon>Euthyneura</taxon>
        <taxon>Panpulmonata</taxon>
        <taxon>Sacoglossa</taxon>
        <taxon>Placobranchoidea</taxon>
        <taxon>Plakobranchidae</taxon>
        <taxon>Elysia</taxon>
    </lineage>
</organism>
<proteinExistence type="predicted"/>
<protein>
    <submittedName>
        <fullName evidence="2">Uncharacterized protein</fullName>
    </submittedName>
</protein>
<gene>
    <name evidence="2" type="ORF">RRG08_040087</name>
</gene>
<dbReference type="Proteomes" id="UP001283361">
    <property type="component" value="Unassembled WGS sequence"/>
</dbReference>
<evidence type="ECO:0000313" key="3">
    <source>
        <dbReference type="Proteomes" id="UP001283361"/>
    </source>
</evidence>
<reference evidence="2" key="1">
    <citation type="journal article" date="2023" name="G3 (Bethesda)">
        <title>A reference genome for the long-term kleptoplast-retaining sea slug Elysia crispata morphotype clarki.</title>
        <authorList>
            <person name="Eastman K.E."/>
            <person name="Pendleton A.L."/>
            <person name="Shaikh M.A."/>
            <person name="Suttiyut T."/>
            <person name="Ogas R."/>
            <person name="Tomko P."/>
            <person name="Gavelis G."/>
            <person name="Widhalm J.R."/>
            <person name="Wisecaver J.H."/>
        </authorList>
    </citation>
    <scope>NUCLEOTIDE SEQUENCE</scope>
    <source>
        <strain evidence="2">ECLA1</strain>
    </source>
</reference>
<dbReference type="AlphaFoldDB" id="A0AAE0XW13"/>
<keyword evidence="3" id="KW-1185">Reference proteome</keyword>
<feature type="compositionally biased region" description="Polar residues" evidence="1">
    <location>
        <begin position="28"/>
        <end position="40"/>
    </location>
</feature>
<dbReference type="EMBL" id="JAWDGP010007412">
    <property type="protein sequence ID" value="KAK3719784.1"/>
    <property type="molecule type" value="Genomic_DNA"/>
</dbReference>
<sequence>MFLLQPSHQAMHAARGHAHRDLDCLDTGTPSASNVKSQPRLSRDVHQTPGLQAVTPNGENQSFLPQRVLLKRQGEPCLLSELCLANSFVCWLPDCEVH</sequence>
<feature type="region of interest" description="Disordered" evidence="1">
    <location>
        <begin position="22"/>
        <end position="44"/>
    </location>
</feature>
<comment type="caution">
    <text evidence="2">The sequence shown here is derived from an EMBL/GenBank/DDBJ whole genome shotgun (WGS) entry which is preliminary data.</text>
</comment>
<accession>A0AAE0XW13</accession>
<evidence type="ECO:0000256" key="1">
    <source>
        <dbReference type="SAM" id="MobiDB-lite"/>
    </source>
</evidence>
<evidence type="ECO:0000313" key="2">
    <source>
        <dbReference type="EMBL" id="KAK3719784.1"/>
    </source>
</evidence>